<dbReference type="PANTHER" id="PTHR44042">
    <property type="entry name" value="DUPLICATED HOMEODOMAIN-LIKE SUPERFAMILY PROTEIN-RELATED"/>
    <property type="match status" value="1"/>
</dbReference>
<dbReference type="Pfam" id="PF00249">
    <property type="entry name" value="Myb_DNA-binding"/>
    <property type="match status" value="1"/>
</dbReference>
<dbReference type="OrthoDB" id="118550at2759"/>
<reference evidence="9 10" key="1">
    <citation type="journal article" date="2014" name="Nature">
        <title>The genome of the recently domesticated crop plant sugar beet (Beta vulgaris).</title>
        <authorList>
            <person name="Dohm J.C."/>
            <person name="Minoche A.E."/>
            <person name="Holtgrawe D."/>
            <person name="Capella-Gutierrez S."/>
            <person name="Zakrzewski F."/>
            <person name="Tafer H."/>
            <person name="Rupp O."/>
            <person name="Sorensen T.R."/>
            <person name="Stracke R."/>
            <person name="Reinhardt R."/>
            <person name="Goesmann A."/>
            <person name="Kraft T."/>
            <person name="Schulz B."/>
            <person name="Stadler P.F."/>
            <person name="Schmidt T."/>
            <person name="Gabaldon T."/>
            <person name="Lehrach H."/>
            <person name="Weisshaar B."/>
            <person name="Himmelbauer H."/>
        </authorList>
    </citation>
    <scope>NUCLEOTIDE SEQUENCE [LARGE SCALE GENOMIC DNA]</scope>
    <source>
        <tissue evidence="9">Taproot</tissue>
    </source>
</reference>
<dbReference type="CDD" id="cd00167">
    <property type="entry name" value="SANT"/>
    <property type="match status" value="2"/>
</dbReference>
<keyword evidence="3" id="KW-0804">Transcription</keyword>
<feature type="domain" description="Myb-like" evidence="6">
    <location>
        <begin position="96"/>
        <end position="148"/>
    </location>
</feature>
<dbReference type="NCBIfam" id="TIGR01557">
    <property type="entry name" value="myb_SHAQKYF"/>
    <property type="match status" value="1"/>
</dbReference>
<dbReference type="eggNOG" id="KOG0724">
    <property type="taxonomic scope" value="Eukaryota"/>
</dbReference>
<dbReference type="Gene3D" id="1.10.10.60">
    <property type="entry name" value="Homeodomain-like"/>
    <property type="match status" value="2"/>
</dbReference>
<dbReference type="InterPro" id="IPR009057">
    <property type="entry name" value="Homeodomain-like_sf"/>
</dbReference>
<evidence type="ECO:0000259" key="8">
    <source>
        <dbReference type="PROSITE" id="PS51294"/>
    </source>
</evidence>
<evidence type="ECO:0000256" key="2">
    <source>
        <dbReference type="ARBA" id="ARBA00023015"/>
    </source>
</evidence>
<accession>A0A0J8BDL0</accession>
<proteinExistence type="predicted"/>
<sequence length="283" mass="32636">MITEPPLSSYCEPWSFTEDKLFEECIAEGYFDIEDESTRWLQITTKLGGKRTPAEIQNHYYELAYDVESIENDRVPLPNYSDLYNSDDDSEDDDSKPRKRGSQWSKDEHRLFLIGVKIYKKGQWTNISKNVVVTRSPTQVASHAQKYYSRNDPANIQKRKRSSIHDITVNDDAALQKLHKKGLLPTHILDKLRSAEIKIKQEHSNEQVNNNNNSISPNYQLQTPQVVLNGQVSNTSQSQYQQRPPLPPPLLMPRQPSPPPLLTLSRSPPPPPQLWPQQSCYWL</sequence>
<dbReference type="EMBL" id="KQ090273">
    <property type="protein sequence ID" value="KMS98027.1"/>
    <property type="molecule type" value="Genomic_DNA"/>
</dbReference>
<dbReference type="AlphaFoldDB" id="A0A0J8BDL0"/>
<dbReference type="SMART" id="SM00717">
    <property type="entry name" value="SANT"/>
    <property type="match status" value="2"/>
</dbReference>
<dbReference type="PANTHER" id="PTHR44042:SF67">
    <property type="entry name" value="MYB-LIKE PROTEIN I"/>
    <property type="match status" value="1"/>
</dbReference>
<dbReference type="Proteomes" id="UP000035740">
    <property type="component" value="Unassembled WGS sequence"/>
</dbReference>
<evidence type="ECO:0000256" key="4">
    <source>
        <dbReference type="ARBA" id="ARBA00023242"/>
    </source>
</evidence>
<feature type="compositionally biased region" description="Acidic residues" evidence="5">
    <location>
        <begin position="85"/>
        <end position="94"/>
    </location>
</feature>
<feature type="domain" description="SANT" evidence="7">
    <location>
        <begin position="99"/>
        <end position="152"/>
    </location>
</feature>
<evidence type="ECO:0000256" key="3">
    <source>
        <dbReference type="ARBA" id="ARBA00023163"/>
    </source>
</evidence>
<dbReference type="InterPro" id="IPR001005">
    <property type="entry name" value="SANT/Myb"/>
</dbReference>
<dbReference type="SUPFAM" id="SSF46689">
    <property type="entry name" value="Homeodomain-like"/>
    <property type="match status" value="2"/>
</dbReference>
<feature type="region of interest" description="Disordered" evidence="5">
    <location>
        <begin position="77"/>
        <end position="103"/>
    </location>
</feature>
<evidence type="ECO:0000256" key="5">
    <source>
        <dbReference type="SAM" id="MobiDB-lite"/>
    </source>
</evidence>
<dbReference type="PROSITE" id="PS51293">
    <property type="entry name" value="SANT"/>
    <property type="match status" value="1"/>
</dbReference>
<keyword evidence="2" id="KW-0805">Transcription regulation</keyword>
<dbReference type="InterPro" id="IPR017930">
    <property type="entry name" value="Myb_dom"/>
</dbReference>
<dbReference type="Gramene" id="KMS98027">
    <property type="protein sequence ID" value="KMS98027"/>
    <property type="gene ID" value="BVRB_4g096530"/>
</dbReference>
<dbReference type="PROSITE" id="PS51294">
    <property type="entry name" value="HTH_MYB"/>
    <property type="match status" value="1"/>
</dbReference>
<dbReference type="InterPro" id="IPR006447">
    <property type="entry name" value="Myb_dom_plants"/>
</dbReference>
<dbReference type="GO" id="GO:0005634">
    <property type="term" value="C:nucleus"/>
    <property type="evidence" value="ECO:0007669"/>
    <property type="project" value="UniProtKB-SubCell"/>
</dbReference>
<evidence type="ECO:0000259" key="7">
    <source>
        <dbReference type="PROSITE" id="PS51293"/>
    </source>
</evidence>
<dbReference type="GO" id="GO:0003677">
    <property type="term" value="F:DNA binding"/>
    <property type="evidence" value="ECO:0007669"/>
    <property type="project" value="InterPro"/>
</dbReference>
<dbReference type="PROSITE" id="PS50090">
    <property type="entry name" value="MYB_LIKE"/>
    <property type="match status" value="1"/>
</dbReference>
<keyword evidence="4" id="KW-0539">Nucleus</keyword>
<comment type="subcellular location">
    <subcellularLocation>
        <location evidence="1">Nucleus</location>
    </subcellularLocation>
</comment>
<dbReference type="KEGG" id="bvg:104907690"/>
<evidence type="ECO:0000313" key="10">
    <source>
        <dbReference type="Proteomes" id="UP000035740"/>
    </source>
</evidence>
<feature type="compositionally biased region" description="Pro residues" evidence="5">
    <location>
        <begin position="244"/>
        <end position="274"/>
    </location>
</feature>
<protein>
    <submittedName>
        <fullName evidence="9">Uncharacterized protein</fullName>
    </submittedName>
</protein>
<evidence type="ECO:0000313" key="9">
    <source>
        <dbReference type="EMBL" id="KMS98027.1"/>
    </source>
</evidence>
<dbReference type="InterPro" id="IPR017884">
    <property type="entry name" value="SANT_dom"/>
</dbReference>
<keyword evidence="10" id="KW-1185">Reference proteome</keyword>
<feature type="region of interest" description="Disordered" evidence="5">
    <location>
        <begin position="234"/>
        <end position="275"/>
    </location>
</feature>
<evidence type="ECO:0000256" key="1">
    <source>
        <dbReference type="ARBA" id="ARBA00004123"/>
    </source>
</evidence>
<organism evidence="9 10">
    <name type="scientific">Beta vulgaris subsp. vulgaris</name>
    <name type="common">Beet</name>
    <dbReference type="NCBI Taxonomy" id="3555"/>
    <lineage>
        <taxon>Eukaryota</taxon>
        <taxon>Viridiplantae</taxon>
        <taxon>Streptophyta</taxon>
        <taxon>Embryophyta</taxon>
        <taxon>Tracheophyta</taxon>
        <taxon>Spermatophyta</taxon>
        <taxon>Magnoliopsida</taxon>
        <taxon>eudicotyledons</taxon>
        <taxon>Gunneridae</taxon>
        <taxon>Pentapetalae</taxon>
        <taxon>Caryophyllales</taxon>
        <taxon>Chenopodiaceae</taxon>
        <taxon>Betoideae</taxon>
        <taxon>Beta</taxon>
    </lineage>
</organism>
<evidence type="ECO:0000259" key="6">
    <source>
        <dbReference type="PROSITE" id="PS50090"/>
    </source>
</evidence>
<name>A0A0J8BDL0_BETVV</name>
<feature type="domain" description="HTH myb-type" evidence="8">
    <location>
        <begin position="96"/>
        <end position="152"/>
    </location>
</feature>
<dbReference type="OMA" id="FENCIAM"/>
<gene>
    <name evidence="9" type="ORF">BVRB_4g096530</name>
</gene>